<evidence type="ECO:0000313" key="2">
    <source>
        <dbReference type="EMBL" id="CAD9087722.1"/>
    </source>
</evidence>
<evidence type="ECO:0000256" key="1">
    <source>
        <dbReference type="SAM" id="MobiDB-lite"/>
    </source>
</evidence>
<dbReference type="EMBL" id="HBGF01000124">
    <property type="protein sequence ID" value="CAD9087724.1"/>
    <property type="molecule type" value="Transcribed_RNA"/>
</dbReference>
<feature type="region of interest" description="Disordered" evidence="1">
    <location>
        <begin position="132"/>
        <end position="166"/>
    </location>
</feature>
<reference evidence="3" key="1">
    <citation type="submission" date="2021-01" db="EMBL/GenBank/DDBJ databases">
        <authorList>
            <person name="Corre E."/>
            <person name="Pelletier E."/>
            <person name="Niang G."/>
            <person name="Scheremetjew M."/>
            <person name="Finn R."/>
            <person name="Kale V."/>
            <person name="Holt S."/>
            <person name="Cochrane G."/>
            <person name="Meng A."/>
            <person name="Brown T."/>
            <person name="Cohen L."/>
        </authorList>
    </citation>
    <scope>NUCLEOTIDE SEQUENCE</scope>
    <source>
        <strain evidence="3">CCAP 1951/1</strain>
    </source>
</reference>
<dbReference type="EMBL" id="HBGF01000123">
    <property type="protein sequence ID" value="CAD9087722.1"/>
    <property type="molecule type" value="Transcribed_RNA"/>
</dbReference>
<proteinExistence type="predicted"/>
<accession>A0A6U4NQ32</accession>
<sequence>MRLLPRASQVDAAIPKFIKHRLPRWMRPLQVVADMQIRRTKWRVYRKYDCRKDIEKFGSIALILFVVTYIQFRTPIEHFMSLPSSDPNKFLKDPYVVRQLTEEQERKYKMRKSIDDAGDELQATLQGYRKGHGVHEAADQLQDGAAARATAGATGEPEAQGAFPAE</sequence>
<gene>
    <name evidence="2" type="ORF">NDES1114_LOCUS82</name>
    <name evidence="3" type="ORF">NDES1114_LOCUS83</name>
</gene>
<protein>
    <submittedName>
        <fullName evidence="3">Uncharacterized protein</fullName>
    </submittedName>
</protein>
<evidence type="ECO:0000313" key="3">
    <source>
        <dbReference type="EMBL" id="CAD9087724.1"/>
    </source>
</evidence>
<feature type="compositionally biased region" description="Low complexity" evidence="1">
    <location>
        <begin position="144"/>
        <end position="166"/>
    </location>
</feature>
<dbReference type="AlphaFoldDB" id="A0A6U4NQ32"/>
<organism evidence="3">
    <name type="scientific">Neobodo designis</name>
    <name type="common">Flagellated protozoan</name>
    <name type="synonym">Bodo designis</name>
    <dbReference type="NCBI Taxonomy" id="312471"/>
    <lineage>
        <taxon>Eukaryota</taxon>
        <taxon>Discoba</taxon>
        <taxon>Euglenozoa</taxon>
        <taxon>Kinetoplastea</taxon>
        <taxon>Metakinetoplastina</taxon>
        <taxon>Neobodonida</taxon>
        <taxon>Neobodo</taxon>
    </lineage>
</organism>
<name>A0A6U4NQ32_NEODS</name>